<keyword evidence="8" id="KW-0067">ATP-binding</keyword>
<evidence type="ECO:0000256" key="12">
    <source>
        <dbReference type="ARBA" id="ARBA00033413"/>
    </source>
</evidence>
<reference evidence="14 15" key="1">
    <citation type="submission" date="2016-12" db="EMBL/GenBank/DDBJ databases">
        <title>Thioflexothrix psekupsii D3 genome sequencing and assembly.</title>
        <authorList>
            <person name="Fomenkov A."/>
            <person name="Vincze T."/>
            <person name="Grabovich M."/>
            <person name="Anton B.P."/>
            <person name="Dubinina G."/>
            <person name="Orlova M."/>
            <person name="Belousova E."/>
            <person name="Roberts R.J."/>
        </authorList>
    </citation>
    <scope>NUCLEOTIDE SEQUENCE [LARGE SCALE GENOMIC DNA]</scope>
    <source>
        <strain evidence="14">D3</strain>
    </source>
</reference>
<evidence type="ECO:0000256" key="10">
    <source>
        <dbReference type="ARBA" id="ARBA00029409"/>
    </source>
</evidence>
<comment type="similarity">
    <text evidence="2">Belongs to the HPPK family.</text>
</comment>
<evidence type="ECO:0000256" key="1">
    <source>
        <dbReference type="ARBA" id="ARBA00005051"/>
    </source>
</evidence>
<feature type="domain" description="7,8-dihydro-6-hydroxymethylpterin-pyrophosphokinase" evidence="13">
    <location>
        <begin position="89"/>
        <end position="100"/>
    </location>
</feature>
<comment type="caution">
    <text evidence="14">The sequence shown here is derived from an EMBL/GenBank/DDBJ whole genome shotgun (WGS) entry which is preliminary data.</text>
</comment>
<organism evidence="14 15">
    <name type="scientific">Thioflexithrix psekupsensis</name>
    <dbReference type="NCBI Taxonomy" id="1570016"/>
    <lineage>
        <taxon>Bacteria</taxon>
        <taxon>Pseudomonadati</taxon>
        <taxon>Pseudomonadota</taxon>
        <taxon>Gammaproteobacteria</taxon>
        <taxon>Thiotrichales</taxon>
        <taxon>Thioflexithrix</taxon>
    </lineage>
</organism>
<evidence type="ECO:0000256" key="7">
    <source>
        <dbReference type="ARBA" id="ARBA00022777"/>
    </source>
</evidence>
<dbReference type="UniPathway" id="UPA00077">
    <property type="reaction ID" value="UER00155"/>
</dbReference>
<evidence type="ECO:0000259" key="13">
    <source>
        <dbReference type="PROSITE" id="PS00794"/>
    </source>
</evidence>
<evidence type="ECO:0000256" key="3">
    <source>
        <dbReference type="ARBA" id="ARBA00013253"/>
    </source>
</evidence>
<dbReference type="NCBIfam" id="TIGR01498">
    <property type="entry name" value="folK"/>
    <property type="match status" value="1"/>
</dbReference>
<keyword evidence="9" id="KW-0289">Folate biosynthesis</keyword>
<dbReference type="Gene3D" id="3.30.70.560">
    <property type="entry name" value="7,8-Dihydro-6-hydroxymethylpterin-pyrophosphokinase HPPK"/>
    <property type="match status" value="1"/>
</dbReference>
<dbReference type="GO" id="GO:0005524">
    <property type="term" value="F:ATP binding"/>
    <property type="evidence" value="ECO:0007669"/>
    <property type="project" value="UniProtKB-KW"/>
</dbReference>
<dbReference type="GO" id="GO:0046656">
    <property type="term" value="P:folic acid biosynthetic process"/>
    <property type="evidence" value="ECO:0007669"/>
    <property type="project" value="UniProtKB-KW"/>
</dbReference>
<evidence type="ECO:0000256" key="5">
    <source>
        <dbReference type="ARBA" id="ARBA00022679"/>
    </source>
</evidence>
<evidence type="ECO:0000256" key="9">
    <source>
        <dbReference type="ARBA" id="ARBA00022909"/>
    </source>
</evidence>
<dbReference type="Proteomes" id="UP000194798">
    <property type="component" value="Unassembled WGS sequence"/>
</dbReference>
<comment type="function">
    <text evidence="10">Catalyzes the transfer of pyrophosphate from adenosine triphosphate (ATP) to 6-hydroxymethyl-7,8-dihydropterin, an enzymatic step in folate biosynthesis pathway.</text>
</comment>
<dbReference type="InterPro" id="IPR000550">
    <property type="entry name" value="Hppk"/>
</dbReference>
<dbReference type="EMBL" id="MSLT01000006">
    <property type="protein sequence ID" value="OUD15778.1"/>
    <property type="molecule type" value="Genomic_DNA"/>
</dbReference>
<dbReference type="AlphaFoldDB" id="A0A251XBU2"/>
<keyword evidence="6" id="KW-0547">Nucleotide-binding</keyword>
<dbReference type="GO" id="GO:0046654">
    <property type="term" value="P:tetrahydrofolate biosynthetic process"/>
    <property type="evidence" value="ECO:0007669"/>
    <property type="project" value="UniProtKB-UniPathway"/>
</dbReference>
<evidence type="ECO:0000256" key="4">
    <source>
        <dbReference type="ARBA" id="ARBA00016218"/>
    </source>
</evidence>
<dbReference type="PROSITE" id="PS00794">
    <property type="entry name" value="HPPK"/>
    <property type="match status" value="1"/>
</dbReference>
<name>A0A251XBU2_9GAMM</name>
<dbReference type="CDD" id="cd00483">
    <property type="entry name" value="HPPK"/>
    <property type="match status" value="1"/>
</dbReference>
<proteinExistence type="inferred from homology"/>
<sequence length="160" mass="18185">MTAFVGLGSNLDNPREQLQKALQALRELPQSRLLCHSSFYQNPPLTGNDQPDYLNAVAGLTTHLSPETLLQQLQQIENQQGRQRQEGLRWAARTLDLDLLLYGEVQQNDPRLTLPHHGLYQRDFVLYPLYECVPDLILPNGQRLAECVEQRKAAASLTRV</sequence>
<evidence type="ECO:0000256" key="8">
    <source>
        <dbReference type="ARBA" id="ARBA00022840"/>
    </source>
</evidence>
<dbReference type="PANTHER" id="PTHR43071">
    <property type="entry name" value="2-AMINO-4-HYDROXY-6-HYDROXYMETHYLDIHYDROPTERIDINE PYROPHOSPHOKINASE"/>
    <property type="match status" value="1"/>
</dbReference>
<accession>A0A251XBU2</accession>
<dbReference type="SUPFAM" id="SSF55083">
    <property type="entry name" value="6-hydroxymethyl-7,8-dihydropterin pyrophosphokinase, HPPK"/>
    <property type="match status" value="1"/>
</dbReference>
<evidence type="ECO:0000313" key="14">
    <source>
        <dbReference type="EMBL" id="OUD15778.1"/>
    </source>
</evidence>
<dbReference type="GO" id="GO:0016301">
    <property type="term" value="F:kinase activity"/>
    <property type="evidence" value="ECO:0007669"/>
    <property type="project" value="UniProtKB-KW"/>
</dbReference>
<protein>
    <recommendedName>
        <fullName evidence="4">2-amino-4-hydroxy-6-hydroxymethyldihydropteridine pyrophosphokinase</fullName>
        <ecNumber evidence="3">2.7.6.3</ecNumber>
    </recommendedName>
    <alternativeName>
        <fullName evidence="11">6-hydroxymethyl-7,8-dihydropterin pyrophosphokinase</fullName>
    </alternativeName>
    <alternativeName>
        <fullName evidence="12">7,8-dihydro-6-hydroxymethylpterin-pyrophosphokinase</fullName>
    </alternativeName>
</protein>
<evidence type="ECO:0000256" key="6">
    <source>
        <dbReference type="ARBA" id="ARBA00022741"/>
    </source>
</evidence>
<dbReference type="EC" id="2.7.6.3" evidence="3"/>
<comment type="pathway">
    <text evidence="1">Cofactor biosynthesis; tetrahydrofolate biosynthesis; 2-amino-4-hydroxy-6-hydroxymethyl-7,8-dihydropteridine diphosphate from 7,8-dihydroneopterin triphosphate: step 4/4.</text>
</comment>
<evidence type="ECO:0000256" key="2">
    <source>
        <dbReference type="ARBA" id="ARBA00005810"/>
    </source>
</evidence>
<keyword evidence="15" id="KW-1185">Reference proteome</keyword>
<keyword evidence="5" id="KW-0808">Transferase</keyword>
<dbReference type="Pfam" id="PF01288">
    <property type="entry name" value="HPPK"/>
    <property type="match status" value="1"/>
</dbReference>
<evidence type="ECO:0000256" key="11">
    <source>
        <dbReference type="ARBA" id="ARBA00029766"/>
    </source>
</evidence>
<gene>
    <name evidence="14" type="ORF">TPSD3_03770</name>
</gene>
<dbReference type="InterPro" id="IPR035907">
    <property type="entry name" value="Hppk_sf"/>
</dbReference>
<evidence type="ECO:0000313" key="15">
    <source>
        <dbReference type="Proteomes" id="UP000194798"/>
    </source>
</evidence>
<dbReference type="GO" id="GO:0003848">
    <property type="term" value="F:2-amino-4-hydroxy-6-hydroxymethyldihydropteridine diphosphokinase activity"/>
    <property type="evidence" value="ECO:0007669"/>
    <property type="project" value="UniProtKB-EC"/>
</dbReference>
<keyword evidence="7 14" id="KW-0418">Kinase</keyword>
<dbReference type="PANTHER" id="PTHR43071:SF1">
    <property type="entry name" value="2-AMINO-4-HYDROXY-6-HYDROXYMETHYLDIHYDROPTERIDINE PYROPHOSPHOKINASE"/>
    <property type="match status" value="1"/>
</dbReference>